<evidence type="ECO:0000313" key="2">
    <source>
        <dbReference type="EMBL" id="VEL25977.1"/>
    </source>
</evidence>
<organism evidence="2 3">
    <name type="scientific">Protopolystoma xenopodis</name>
    <dbReference type="NCBI Taxonomy" id="117903"/>
    <lineage>
        <taxon>Eukaryota</taxon>
        <taxon>Metazoa</taxon>
        <taxon>Spiralia</taxon>
        <taxon>Lophotrochozoa</taxon>
        <taxon>Platyhelminthes</taxon>
        <taxon>Monogenea</taxon>
        <taxon>Polyopisthocotylea</taxon>
        <taxon>Polystomatidea</taxon>
        <taxon>Polystomatidae</taxon>
        <taxon>Protopolystoma</taxon>
    </lineage>
</organism>
<dbReference type="Proteomes" id="UP000784294">
    <property type="component" value="Unassembled WGS sequence"/>
</dbReference>
<accession>A0A3S5A2H9</accession>
<dbReference type="AlphaFoldDB" id="A0A3S5A2H9"/>
<proteinExistence type="predicted"/>
<sequence>MTAISSKSCALLDAAPSLDPESHLFLKWSFLVSNGTLRGWPRRLFDRRNSPYRAQHKQAPHVYMLFLLFCCSPPLFWLLSQTQLPSPRTFLHVVEQVEMSPSSLPPHHKVITA</sequence>
<dbReference type="EMBL" id="CAAALY010077315">
    <property type="protein sequence ID" value="VEL25977.1"/>
    <property type="molecule type" value="Genomic_DNA"/>
</dbReference>
<comment type="caution">
    <text evidence="2">The sequence shown here is derived from an EMBL/GenBank/DDBJ whole genome shotgun (WGS) entry which is preliminary data.</text>
</comment>
<keyword evidence="1" id="KW-0812">Transmembrane</keyword>
<keyword evidence="1" id="KW-0472">Membrane</keyword>
<evidence type="ECO:0000313" key="3">
    <source>
        <dbReference type="Proteomes" id="UP000784294"/>
    </source>
</evidence>
<name>A0A3S5A2H9_9PLAT</name>
<reference evidence="2" key="1">
    <citation type="submission" date="2018-11" db="EMBL/GenBank/DDBJ databases">
        <authorList>
            <consortium name="Pathogen Informatics"/>
        </authorList>
    </citation>
    <scope>NUCLEOTIDE SEQUENCE</scope>
</reference>
<feature type="transmembrane region" description="Helical" evidence="1">
    <location>
        <begin position="62"/>
        <end position="79"/>
    </location>
</feature>
<keyword evidence="1" id="KW-1133">Transmembrane helix</keyword>
<gene>
    <name evidence="2" type="ORF">PXEA_LOCUS19417</name>
</gene>
<keyword evidence="3" id="KW-1185">Reference proteome</keyword>
<protein>
    <submittedName>
        <fullName evidence="2">Uncharacterized protein</fullName>
    </submittedName>
</protein>
<evidence type="ECO:0000256" key="1">
    <source>
        <dbReference type="SAM" id="Phobius"/>
    </source>
</evidence>